<feature type="domain" description="Pyrroloquinoline quinone-dependent pyranose dehydrogenase beta-propeller" evidence="2">
    <location>
        <begin position="300"/>
        <end position="412"/>
    </location>
</feature>
<evidence type="ECO:0000256" key="1">
    <source>
        <dbReference type="SAM" id="SignalP"/>
    </source>
</evidence>
<comment type="caution">
    <text evidence="3">The sequence shown here is derived from an EMBL/GenBank/DDBJ whole genome shotgun (WGS) entry which is preliminary data.</text>
</comment>
<evidence type="ECO:0000313" key="3">
    <source>
        <dbReference type="EMBL" id="RED48138.1"/>
    </source>
</evidence>
<feature type="signal peptide" evidence="1">
    <location>
        <begin position="1"/>
        <end position="24"/>
    </location>
</feature>
<name>A0A3D9HF82_9PROT</name>
<dbReference type="RefSeq" id="WP_115937757.1">
    <property type="nucleotide sequence ID" value="NZ_QRDW01000008.1"/>
</dbReference>
<keyword evidence="4" id="KW-1185">Reference proteome</keyword>
<evidence type="ECO:0000259" key="2">
    <source>
        <dbReference type="Pfam" id="PF22807"/>
    </source>
</evidence>
<dbReference type="EMBL" id="QRDW01000008">
    <property type="protein sequence ID" value="RED48138.1"/>
    <property type="molecule type" value="Genomic_DNA"/>
</dbReference>
<dbReference type="Gene3D" id="2.120.10.30">
    <property type="entry name" value="TolB, C-terminal domain"/>
    <property type="match status" value="1"/>
</dbReference>
<reference evidence="3 4" key="1">
    <citation type="submission" date="2018-07" db="EMBL/GenBank/DDBJ databases">
        <title>Genomic Encyclopedia of Type Strains, Phase III (KMG-III): the genomes of soil and plant-associated and newly described type strains.</title>
        <authorList>
            <person name="Whitman W."/>
        </authorList>
    </citation>
    <scope>NUCLEOTIDE SEQUENCE [LARGE SCALE GENOMIC DNA]</scope>
    <source>
        <strain evidence="3 4">CECT 8488</strain>
    </source>
</reference>
<dbReference type="SUPFAM" id="SSF50952">
    <property type="entry name" value="Soluble quinoprotein glucose dehydrogenase"/>
    <property type="match status" value="1"/>
</dbReference>
<protein>
    <submittedName>
        <fullName evidence="3">Glucose/arabinose dehydrogenase</fullName>
    </submittedName>
</protein>
<dbReference type="InterPro" id="IPR011041">
    <property type="entry name" value="Quinoprot_gluc/sorb_DH_b-prop"/>
</dbReference>
<proteinExistence type="predicted"/>
<sequence length="414" mass="45120">MIRAGIASFLALAGTLLPIAIASAEMPGKSYHIDPASLPKPYATASAVNPSRYNPSPSDARINLPIGFQINLFADQLQHARNIKVASDGTVFMAQSRRGRILLLKDSDGDSQADIREFYVRGMSRPHGLAIHDSWLYFADTDHIWRIDWVPGRTRPKRAPEKITAEGALGDGSGHWTRNIAISPDGKTMFASIGSRGNIGEEPLPRASIQKFSLTKNGFLTDQETYATGLRNPVGIGFNPANGRLYTVVNERDGLGDGLVPDYFTSVRAGGFYGWPYAYIGPNPQPDYGERAPDMVAKSIIPDVLIQSHSAPLGFTFLQNADVPEDWKDDALVALHGSWNAARPTGYKIIRVPFEKGKPTGGYVNFMTGFHLNPEAEDGAASIWGRPVALAVMPDGSILFSEDAGQKIWRISRL</sequence>
<gene>
    <name evidence="3" type="ORF">DFP90_108157</name>
</gene>
<keyword evidence="1" id="KW-0732">Signal</keyword>
<organism evidence="3 4">
    <name type="scientific">Aestuariispira insulae</name>
    <dbReference type="NCBI Taxonomy" id="1461337"/>
    <lineage>
        <taxon>Bacteria</taxon>
        <taxon>Pseudomonadati</taxon>
        <taxon>Pseudomonadota</taxon>
        <taxon>Alphaproteobacteria</taxon>
        <taxon>Rhodospirillales</taxon>
        <taxon>Kiloniellaceae</taxon>
        <taxon>Aestuariispira</taxon>
    </lineage>
</organism>
<dbReference type="Pfam" id="PF22807">
    <property type="entry name" value="TrAA12"/>
    <property type="match status" value="2"/>
</dbReference>
<dbReference type="OrthoDB" id="9770043at2"/>
<feature type="domain" description="Pyrroloquinoline quinone-dependent pyranose dehydrogenase beta-propeller" evidence="2">
    <location>
        <begin position="66"/>
        <end position="255"/>
    </location>
</feature>
<dbReference type="AlphaFoldDB" id="A0A3D9HF82"/>
<feature type="chain" id="PRO_5017793670" evidence="1">
    <location>
        <begin position="25"/>
        <end position="414"/>
    </location>
</feature>
<dbReference type="Proteomes" id="UP000256845">
    <property type="component" value="Unassembled WGS sequence"/>
</dbReference>
<accession>A0A3D9HF82</accession>
<dbReference type="InterPro" id="IPR011042">
    <property type="entry name" value="6-blade_b-propeller_TolB-like"/>
</dbReference>
<dbReference type="InterPro" id="IPR054539">
    <property type="entry name" value="Beta-prop_PDH"/>
</dbReference>
<dbReference type="PANTHER" id="PTHR33546:SF1">
    <property type="entry name" value="LARGE, MULTIFUNCTIONAL SECRETED PROTEIN"/>
    <property type="match status" value="1"/>
</dbReference>
<evidence type="ECO:0000313" key="4">
    <source>
        <dbReference type="Proteomes" id="UP000256845"/>
    </source>
</evidence>
<dbReference type="PANTHER" id="PTHR33546">
    <property type="entry name" value="LARGE, MULTIFUNCTIONAL SECRETED PROTEIN-RELATED"/>
    <property type="match status" value="1"/>
</dbReference>